<reference evidence="5 6" key="1">
    <citation type="submission" date="2024-09" db="EMBL/GenBank/DDBJ databases">
        <title>Rethinking Asexuality: The Enigmatic Case of Functional Sexual Genes in Lepraria (Stereocaulaceae).</title>
        <authorList>
            <person name="Doellman M."/>
            <person name="Sun Y."/>
            <person name="Barcenas-Pena A."/>
            <person name="Lumbsch H.T."/>
            <person name="Grewe F."/>
        </authorList>
    </citation>
    <scope>NUCLEOTIDE SEQUENCE [LARGE SCALE GENOMIC DNA]</scope>
    <source>
        <strain evidence="5 6">Grewe 0041</strain>
    </source>
</reference>
<feature type="domain" description="FAD-binding PCMH-type" evidence="4">
    <location>
        <begin position="134"/>
        <end position="315"/>
    </location>
</feature>
<dbReference type="PANTHER" id="PTHR13878">
    <property type="entry name" value="GULONOLACTONE OXIDASE"/>
    <property type="match status" value="1"/>
</dbReference>
<evidence type="ECO:0000259" key="4">
    <source>
        <dbReference type="PROSITE" id="PS51387"/>
    </source>
</evidence>
<dbReference type="Proteomes" id="UP001590951">
    <property type="component" value="Unassembled WGS sequence"/>
</dbReference>
<dbReference type="Pfam" id="PF01565">
    <property type="entry name" value="FAD_binding_4"/>
    <property type="match status" value="1"/>
</dbReference>
<feature type="chain" id="PRO_5046934429" description="FAD-binding PCMH-type domain-containing protein" evidence="3">
    <location>
        <begin position="21"/>
        <end position="594"/>
    </location>
</feature>
<accession>A0ABR4AW76</accession>
<dbReference type="SUPFAM" id="SSF56176">
    <property type="entry name" value="FAD-binding/transporter-associated domain-like"/>
    <property type="match status" value="1"/>
</dbReference>
<feature type="signal peptide" evidence="3">
    <location>
        <begin position="1"/>
        <end position="20"/>
    </location>
</feature>
<dbReference type="Gene3D" id="3.40.462.20">
    <property type="match status" value="1"/>
</dbReference>
<evidence type="ECO:0000256" key="1">
    <source>
        <dbReference type="ARBA" id="ARBA00005466"/>
    </source>
</evidence>
<dbReference type="InterPro" id="IPR016166">
    <property type="entry name" value="FAD-bd_PCMH"/>
</dbReference>
<protein>
    <recommendedName>
        <fullName evidence="4">FAD-binding PCMH-type domain-containing protein</fullName>
    </recommendedName>
</protein>
<dbReference type="EMBL" id="JBHFEH010000062">
    <property type="protein sequence ID" value="KAL2049545.1"/>
    <property type="molecule type" value="Genomic_DNA"/>
</dbReference>
<evidence type="ECO:0000256" key="2">
    <source>
        <dbReference type="ARBA" id="ARBA00023002"/>
    </source>
</evidence>
<sequence>MAARLVKSAAAAFFAVSVIAKTNNSSTCRYIPGDEGWPAKSDWEQLNQTVGGRLIATDPQAHVCHTPTVDKAACDALKTPIDWHGAPPLYVTRLNLTLTQWDQSETYIGKPAETMDTYYQNQSCDPFTSTSRPCELGNLAVFSINVSGANDVIAGLQFAQRKNVRLSIHNTGHDYNCKSCGPGSLSLWTYNLKTTEFIPEYESSYYSGPAAKFGAGMGLGDSLLFASQHGHKLVTGECGTLGIAGGHSQGGGHGVLNGAYGMAADNVLEWELVTGEGEHLFVTPEQHADLYWALSGGGGGTYGVVLSMKVRVHPEGPVTGPVLTFTAPNVGNETYWKAIEIFYKHLPTIVKGTSNSIQFTFWNNNFAALFAFLDQQTSSVINSTMRPLLAELDEIGITYNITTEKTSTYKDYYNTNYGPLPYGLESPSTTLTSRIVPEWVVVDSDANAKLVDAAKLTTESGLFQVDCTSSDFNRSSHPDNAVLPAWREAIVACNLLAFWDWHAPLSKNLEVKSTMVDVYAPAWDAATPGSGVYLNEVDSSYKGDFKQTMYGANYPRLLSIKHQHDPNHLFYGHFTVGSDEFTTDGSGRLCYDGL</sequence>
<proteinExistence type="inferred from homology"/>
<dbReference type="InterPro" id="IPR036318">
    <property type="entry name" value="FAD-bd_PCMH-like_sf"/>
</dbReference>
<dbReference type="PROSITE" id="PS51387">
    <property type="entry name" value="FAD_PCMH"/>
    <property type="match status" value="1"/>
</dbReference>
<keyword evidence="6" id="KW-1185">Reference proteome</keyword>
<organism evidence="5 6">
    <name type="scientific">Lepraria finkii</name>
    <dbReference type="NCBI Taxonomy" id="1340010"/>
    <lineage>
        <taxon>Eukaryota</taxon>
        <taxon>Fungi</taxon>
        <taxon>Dikarya</taxon>
        <taxon>Ascomycota</taxon>
        <taxon>Pezizomycotina</taxon>
        <taxon>Lecanoromycetes</taxon>
        <taxon>OSLEUM clade</taxon>
        <taxon>Lecanoromycetidae</taxon>
        <taxon>Lecanorales</taxon>
        <taxon>Lecanorineae</taxon>
        <taxon>Stereocaulaceae</taxon>
        <taxon>Lepraria</taxon>
    </lineage>
</organism>
<comment type="caution">
    <text evidence="5">The sequence shown here is derived from an EMBL/GenBank/DDBJ whole genome shotgun (WGS) entry which is preliminary data.</text>
</comment>
<dbReference type="InterPro" id="IPR006094">
    <property type="entry name" value="Oxid_FAD_bind_N"/>
</dbReference>
<dbReference type="Gene3D" id="3.30.465.10">
    <property type="match status" value="1"/>
</dbReference>
<comment type="similarity">
    <text evidence="1">Belongs to the oxygen-dependent FAD-linked oxidoreductase family.</text>
</comment>
<evidence type="ECO:0000313" key="5">
    <source>
        <dbReference type="EMBL" id="KAL2049545.1"/>
    </source>
</evidence>
<dbReference type="Pfam" id="PF08031">
    <property type="entry name" value="BBE"/>
    <property type="match status" value="1"/>
</dbReference>
<dbReference type="PANTHER" id="PTHR13878:SF91">
    <property type="entry name" value="FAD BINDING DOMAIN PROTEIN (AFU_ORTHOLOGUE AFUA_6G12070)-RELATED"/>
    <property type="match status" value="1"/>
</dbReference>
<evidence type="ECO:0000256" key="3">
    <source>
        <dbReference type="SAM" id="SignalP"/>
    </source>
</evidence>
<dbReference type="InterPro" id="IPR050432">
    <property type="entry name" value="FAD-linked_Oxidoreductases_BP"/>
</dbReference>
<gene>
    <name evidence="5" type="ORF">ABVK25_010232</name>
</gene>
<keyword evidence="3" id="KW-0732">Signal</keyword>
<name>A0ABR4AW76_9LECA</name>
<dbReference type="InterPro" id="IPR016169">
    <property type="entry name" value="FAD-bd_PCMH_sub2"/>
</dbReference>
<evidence type="ECO:0000313" key="6">
    <source>
        <dbReference type="Proteomes" id="UP001590951"/>
    </source>
</evidence>
<keyword evidence="2" id="KW-0560">Oxidoreductase</keyword>
<dbReference type="InterPro" id="IPR012951">
    <property type="entry name" value="BBE"/>
</dbReference>